<keyword evidence="1" id="KW-0067">ATP-binding</keyword>
<dbReference type="RefSeq" id="WP_148564359.1">
    <property type="nucleotide sequence ID" value="NZ_JAFDST010000008.1"/>
</dbReference>
<dbReference type="InterPro" id="IPR027417">
    <property type="entry name" value="P-loop_NTPase"/>
</dbReference>
<dbReference type="EMBL" id="JAFDST010000008">
    <property type="protein sequence ID" value="MBP1084015.1"/>
    <property type="molecule type" value="Genomic_DNA"/>
</dbReference>
<keyword evidence="2" id="KW-1185">Reference proteome</keyword>
<organism evidence="1 2">
    <name type="scientific">Bacillus capparidis</name>
    <dbReference type="NCBI Taxonomy" id="1840411"/>
    <lineage>
        <taxon>Bacteria</taxon>
        <taxon>Bacillati</taxon>
        <taxon>Bacillota</taxon>
        <taxon>Bacilli</taxon>
        <taxon>Bacillales</taxon>
        <taxon>Bacillaceae</taxon>
        <taxon>Bacillus</taxon>
    </lineage>
</organism>
<name>A0ABS4D316_9BACI</name>
<proteinExistence type="predicted"/>
<reference evidence="1 2" key="1">
    <citation type="submission" date="2021-01" db="EMBL/GenBank/DDBJ databases">
        <title>Genomic Encyclopedia of Type Strains, Phase IV (KMG-IV): sequencing the most valuable type-strain genomes for metagenomic binning, comparative biology and taxonomic classification.</title>
        <authorList>
            <person name="Goeker M."/>
        </authorList>
    </citation>
    <scope>NUCLEOTIDE SEQUENCE [LARGE SCALE GENOMIC DNA]</scope>
    <source>
        <strain evidence="1 2">DSM 103394</strain>
    </source>
</reference>
<evidence type="ECO:0000313" key="2">
    <source>
        <dbReference type="Proteomes" id="UP000674416"/>
    </source>
</evidence>
<accession>A0ABS4D316</accession>
<evidence type="ECO:0000313" key="1">
    <source>
        <dbReference type="EMBL" id="MBP1084015.1"/>
    </source>
</evidence>
<keyword evidence="1" id="KW-0547">Nucleotide-binding</keyword>
<dbReference type="CDD" id="cd00267">
    <property type="entry name" value="ABC_ATPase"/>
    <property type="match status" value="1"/>
</dbReference>
<dbReference type="SUPFAM" id="SSF52540">
    <property type="entry name" value="P-loop containing nucleoside triphosphate hydrolases"/>
    <property type="match status" value="1"/>
</dbReference>
<dbReference type="Proteomes" id="UP000674416">
    <property type="component" value="Unassembled WGS sequence"/>
</dbReference>
<dbReference type="Gene3D" id="3.40.50.300">
    <property type="entry name" value="P-loop containing nucleotide triphosphate hydrolases"/>
    <property type="match status" value="1"/>
</dbReference>
<sequence>MILQEPEQNTDVHSSMIIRRFIKELPENGYTVLVITSNLEEAISVTDEVYRMDETGIRKVNSGLENTNEIQDPEIEEMASHPLKLGASKNK</sequence>
<protein>
    <submittedName>
        <fullName evidence="1">ABC-2 type transport system ATP-binding protein</fullName>
    </submittedName>
</protein>
<dbReference type="GO" id="GO:0005524">
    <property type="term" value="F:ATP binding"/>
    <property type="evidence" value="ECO:0007669"/>
    <property type="project" value="UniProtKB-KW"/>
</dbReference>
<comment type="caution">
    <text evidence="1">The sequence shown here is derived from an EMBL/GenBank/DDBJ whole genome shotgun (WGS) entry which is preliminary data.</text>
</comment>
<gene>
    <name evidence="1" type="ORF">JOC74_004562</name>
</gene>